<keyword evidence="5" id="KW-0460">Magnesium</keyword>
<sequence length="178" mass="21327">MKKYWVGVLERDILEQLSGGDLLYGFLLSARSSRRLFIKARERASYRYRRKQAILRLKEKRFIQQKGELFKITPKGTAILKQQIQKTHNLLNTKRWDGRWRIVAFDVPEKHRSFRNKIRLALKEAGFIQMQKSVWVFPHECKELSDLLKEEPRLTHCVLYGVLEQIENEEKIKKIFNL</sequence>
<evidence type="ECO:0000313" key="8">
    <source>
        <dbReference type="EMBL" id="PIR84968.1"/>
    </source>
</evidence>
<evidence type="ECO:0000256" key="6">
    <source>
        <dbReference type="ARBA" id="ARBA00023118"/>
    </source>
</evidence>
<dbReference type="Proteomes" id="UP000229315">
    <property type="component" value="Unassembled WGS sequence"/>
</dbReference>
<dbReference type="SUPFAM" id="SSF143430">
    <property type="entry name" value="TTP0101/SSO1404-like"/>
    <property type="match status" value="1"/>
</dbReference>
<reference evidence="9" key="1">
    <citation type="submission" date="2017-09" db="EMBL/GenBank/DDBJ databases">
        <title>Depth-based differentiation of microbial function through sediment-hosted aquifers and enrichment of novel symbionts in the deep terrestrial subsurface.</title>
        <authorList>
            <person name="Probst A.J."/>
            <person name="Ladd B."/>
            <person name="Jarett J.K."/>
            <person name="Geller-Mcgrath D.E."/>
            <person name="Sieber C.M.K."/>
            <person name="Emerson J.B."/>
            <person name="Anantharaman K."/>
            <person name="Thomas B.C."/>
            <person name="Malmstrom R."/>
            <person name="Stieglmeier M."/>
            <person name="Klingl A."/>
            <person name="Woyke T."/>
            <person name="Ryan C.M."/>
            <person name="Banfield J.F."/>
        </authorList>
    </citation>
    <scope>NUCLEOTIDE SEQUENCE [LARGE SCALE GENOMIC DNA]</scope>
</reference>
<dbReference type="NCBIfam" id="TIGR01573">
    <property type="entry name" value="cas2"/>
    <property type="match status" value="1"/>
</dbReference>
<comment type="caution">
    <text evidence="8">The sequence shown here is derived from an EMBL/GenBank/DDBJ whole genome shotgun (WGS) entry which is preliminary data.</text>
</comment>
<evidence type="ECO:0000256" key="5">
    <source>
        <dbReference type="ARBA" id="ARBA00022842"/>
    </source>
</evidence>
<evidence type="ECO:0000256" key="3">
    <source>
        <dbReference type="ARBA" id="ARBA00022759"/>
    </source>
</evidence>
<dbReference type="GO" id="GO:0043571">
    <property type="term" value="P:maintenance of CRISPR repeat elements"/>
    <property type="evidence" value="ECO:0007669"/>
    <property type="project" value="InterPro"/>
</dbReference>
<evidence type="ECO:0000256" key="2">
    <source>
        <dbReference type="ARBA" id="ARBA00022723"/>
    </source>
</evidence>
<evidence type="ECO:0000256" key="4">
    <source>
        <dbReference type="ARBA" id="ARBA00022801"/>
    </source>
</evidence>
<evidence type="ECO:0000256" key="1">
    <source>
        <dbReference type="ARBA" id="ARBA00022722"/>
    </source>
</evidence>
<keyword evidence="2" id="KW-0479">Metal-binding</keyword>
<protein>
    <submittedName>
        <fullName evidence="8">CRISPR-associated endonuclease Cas2</fullName>
    </submittedName>
</protein>
<feature type="domain" description="Transcriptional repressor PaaX-like central Cas2-like" evidence="7">
    <location>
        <begin position="94"/>
        <end position="159"/>
    </location>
</feature>
<dbReference type="GO" id="GO:0004521">
    <property type="term" value="F:RNA endonuclease activity"/>
    <property type="evidence" value="ECO:0007669"/>
    <property type="project" value="InterPro"/>
</dbReference>
<dbReference type="EMBL" id="PFBH01000021">
    <property type="protein sequence ID" value="PIR84968.1"/>
    <property type="molecule type" value="Genomic_DNA"/>
</dbReference>
<proteinExistence type="predicted"/>
<dbReference type="InterPro" id="IPR021127">
    <property type="entry name" value="CRISPR_associated_Cas2"/>
</dbReference>
<dbReference type="Pfam" id="PF20803">
    <property type="entry name" value="PaaX_M"/>
    <property type="match status" value="1"/>
</dbReference>
<dbReference type="InterPro" id="IPR048846">
    <property type="entry name" value="PaaX-like_central"/>
</dbReference>
<keyword evidence="3 8" id="KW-0255">Endonuclease</keyword>
<evidence type="ECO:0000313" key="9">
    <source>
        <dbReference type="Proteomes" id="UP000229315"/>
    </source>
</evidence>
<organism evidence="8 9">
    <name type="scientific">Candidatus Kaiserbacteria bacterium CG10_big_fil_rev_8_21_14_0_10_45_20</name>
    <dbReference type="NCBI Taxonomy" id="1974607"/>
    <lineage>
        <taxon>Bacteria</taxon>
        <taxon>Candidatus Kaiseribacteriota</taxon>
    </lineage>
</organism>
<name>A0A2H0UEW6_9BACT</name>
<evidence type="ECO:0000259" key="7">
    <source>
        <dbReference type="Pfam" id="PF20803"/>
    </source>
</evidence>
<dbReference type="AlphaFoldDB" id="A0A2H0UEW6"/>
<keyword evidence="1" id="KW-0540">Nuclease</keyword>
<gene>
    <name evidence="8" type="primary">cas2</name>
    <name evidence="8" type="ORF">COU15_03395</name>
</gene>
<keyword evidence="6" id="KW-0051">Antiviral defense</keyword>
<dbReference type="Gene3D" id="3.30.70.2650">
    <property type="match status" value="1"/>
</dbReference>
<accession>A0A2H0UEW6</accession>
<keyword evidence="4" id="KW-0378">Hydrolase</keyword>